<dbReference type="PANTHER" id="PTHR13822">
    <property type="entry name" value="ATP SYNTHASE DELTA/EPSILON CHAIN"/>
    <property type="match status" value="1"/>
</dbReference>
<evidence type="ECO:0000256" key="2">
    <source>
        <dbReference type="ARBA" id="ARBA00005712"/>
    </source>
</evidence>
<dbReference type="GO" id="GO:0045259">
    <property type="term" value="C:proton-transporting ATP synthase complex"/>
    <property type="evidence" value="ECO:0007669"/>
    <property type="project" value="UniProtKB-KW"/>
</dbReference>
<organism evidence="11 12">
    <name type="scientific">Candidatus Roizmanbacteria bacterium CG10_big_fil_rev_8_21_14_0_10_45_7</name>
    <dbReference type="NCBI Taxonomy" id="1974854"/>
    <lineage>
        <taxon>Bacteria</taxon>
        <taxon>Candidatus Roizmaniibacteriota</taxon>
    </lineage>
</organism>
<evidence type="ECO:0000256" key="4">
    <source>
        <dbReference type="ARBA" id="ARBA00023065"/>
    </source>
</evidence>
<dbReference type="NCBIfam" id="TIGR01216">
    <property type="entry name" value="ATP_synt_epsi"/>
    <property type="match status" value="1"/>
</dbReference>
<evidence type="ECO:0000256" key="7">
    <source>
        <dbReference type="ARBA" id="ARBA00023310"/>
    </source>
</evidence>
<comment type="similarity">
    <text evidence="2 8 9">Belongs to the ATPase epsilon chain family.</text>
</comment>
<dbReference type="Pfam" id="PF02823">
    <property type="entry name" value="ATP-synt_DE_N"/>
    <property type="match status" value="1"/>
</dbReference>
<dbReference type="PANTHER" id="PTHR13822:SF10">
    <property type="entry name" value="ATP SYNTHASE EPSILON CHAIN, CHLOROPLASTIC"/>
    <property type="match status" value="1"/>
</dbReference>
<dbReference type="GO" id="GO:0046933">
    <property type="term" value="F:proton-transporting ATP synthase activity, rotational mechanism"/>
    <property type="evidence" value="ECO:0007669"/>
    <property type="project" value="UniProtKB-UniRule"/>
</dbReference>
<keyword evidence="8" id="KW-0375">Hydrogen ion transport</keyword>
<comment type="caution">
    <text evidence="11">The sequence shown here is derived from an EMBL/GenBank/DDBJ whole genome shotgun (WGS) entry which is preliminary data.</text>
</comment>
<evidence type="ECO:0000256" key="3">
    <source>
        <dbReference type="ARBA" id="ARBA00022448"/>
    </source>
</evidence>
<evidence type="ECO:0000259" key="10">
    <source>
        <dbReference type="Pfam" id="PF02823"/>
    </source>
</evidence>
<evidence type="ECO:0000313" key="11">
    <source>
        <dbReference type="EMBL" id="PJE63570.1"/>
    </source>
</evidence>
<comment type="function">
    <text evidence="8">Produces ATP from ADP in the presence of a proton gradient across the membrane.</text>
</comment>
<reference evidence="12" key="1">
    <citation type="submission" date="2017-09" db="EMBL/GenBank/DDBJ databases">
        <title>Depth-based differentiation of microbial function through sediment-hosted aquifers and enrichment of novel symbionts in the deep terrestrial subsurface.</title>
        <authorList>
            <person name="Probst A.J."/>
            <person name="Ladd B."/>
            <person name="Jarett J.K."/>
            <person name="Geller-Mcgrath D.E."/>
            <person name="Sieber C.M.K."/>
            <person name="Emerson J.B."/>
            <person name="Anantharaman K."/>
            <person name="Thomas B.C."/>
            <person name="Malmstrom R."/>
            <person name="Stieglmeier M."/>
            <person name="Klingl A."/>
            <person name="Woyke T."/>
            <person name="Ryan C.M."/>
            <person name="Banfield J.F."/>
        </authorList>
    </citation>
    <scope>NUCLEOTIDE SEQUENCE [LARGE SCALE GENOMIC DNA]</scope>
</reference>
<evidence type="ECO:0000256" key="8">
    <source>
        <dbReference type="HAMAP-Rule" id="MF_00530"/>
    </source>
</evidence>
<keyword evidence="3 8" id="KW-0813">Transport</keyword>
<dbReference type="GO" id="GO:0012505">
    <property type="term" value="C:endomembrane system"/>
    <property type="evidence" value="ECO:0007669"/>
    <property type="project" value="UniProtKB-SubCell"/>
</dbReference>
<evidence type="ECO:0000256" key="6">
    <source>
        <dbReference type="ARBA" id="ARBA00023196"/>
    </source>
</evidence>
<dbReference type="SUPFAM" id="SSF51344">
    <property type="entry name" value="Epsilon subunit of F1F0-ATP synthase N-terminal domain"/>
    <property type="match status" value="1"/>
</dbReference>
<accession>A0A2M8KUK4</accession>
<protein>
    <recommendedName>
        <fullName evidence="8">ATP synthase epsilon chain</fullName>
    </recommendedName>
    <alternativeName>
        <fullName evidence="8">ATP synthase F1 sector epsilon subunit</fullName>
    </alternativeName>
    <alternativeName>
        <fullName evidence="8">F-ATPase epsilon subunit</fullName>
    </alternativeName>
</protein>
<evidence type="ECO:0000256" key="5">
    <source>
        <dbReference type="ARBA" id="ARBA00023136"/>
    </source>
</evidence>
<evidence type="ECO:0000256" key="1">
    <source>
        <dbReference type="ARBA" id="ARBA00004184"/>
    </source>
</evidence>
<dbReference type="InterPro" id="IPR001469">
    <property type="entry name" value="ATP_synth_F1_dsu/esu"/>
</dbReference>
<keyword evidence="5 8" id="KW-0472">Membrane</keyword>
<keyword evidence="4 8" id="KW-0406">Ion transport</keyword>
<proteinExistence type="inferred from homology"/>
<evidence type="ECO:0000256" key="9">
    <source>
        <dbReference type="RuleBase" id="RU003656"/>
    </source>
</evidence>
<keyword evidence="8" id="KW-1003">Cell membrane</keyword>
<comment type="subunit">
    <text evidence="8 9">F-type ATPases have 2 components, CF(1) - the catalytic core - and CF(0) - the membrane proton channel. CF(1) has five subunits: alpha(3), beta(3), gamma(1), delta(1), epsilon(1). CF(0) has three main subunits: a, b and c.</text>
</comment>
<dbReference type="InterPro" id="IPR036771">
    <property type="entry name" value="ATPsynth_dsu/esu_N"/>
</dbReference>
<dbReference type="AlphaFoldDB" id="A0A2M8KUK4"/>
<dbReference type="Proteomes" id="UP000231569">
    <property type="component" value="Unassembled WGS sequence"/>
</dbReference>
<dbReference type="InterPro" id="IPR020546">
    <property type="entry name" value="ATP_synth_F1_dsu/esu_N"/>
</dbReference>
<dbReference type="GO" id="GO:0005524">
    <property type="term" value="F:ATP binding"/>
    <property type="evidence" value="ECO:0007669"/>
    <property type="project" value="UniProtKB-UniRule"/>
</dbReference>
<dbReference type="CDD" id="cd12152">
    <property type="entry name" value="F1-ATPase_delta"/>
    <property type="match status" value="1"/>
</dbReference>
<dbReference type="Gene3D" id="2.60.15.10">
    <property type="entry name" value="F0F1 ATP synthase delta/epsilon subunit, N-terminal"/>
    <property type="match status" value="1"/>
</dbReference>
<dbReference type="HAMAP" id="MF_00530">
    <property type="entry name" value="ATP_synth_epsil_bac"/>
    <property type="match status" value="1"/>
</dbReference>
<keyword evidence="7 8" id="KW-0066">ATP synthesis</keyword>
<dbReference type="EMBL" id="PFEE01000057">
    <property type="protein sequence ID" value="PJE63570.1"/>
    <property type="molecule type" value="Genomic_DNA"/>
</dbReference>
<keyword evidence="6 8" id="KW-0139">CF(1)</keyword>
<comment type="subcellular location">
    <subcellularLocation>
        <location evidence="8">Cell membrane</location>
        <topology evidence="8">Peripheral membrane protein</topology>
    </subcellularLocation>
    <subcellularLocation>
        <location evidence="1">Endomembrane system</location>
        <topology evidence="1">Peripheral membrane protein</topology>
    </subcellularLocation>
</comment>
<gene>
    <name evidence="8 11" type="primary">atpC</name>
    <name evidence="11" type="ORF">COU89_02645</name>
</gene>
<dbReference type="GO" id="GO:0005886">
    <property type="term" value="C:plasma membrane"/>
    <property type="evidence" value="ECO:0007669"/>
    <property type="project" value="UniProtKB-SubCell"/>
</dbReference>
<name>A0A2M8KUK4_9BACT</name>
<feature type="domain" description="ATP synthase F1 complex delta/epsilon subunit N-terminal" evidence="10">
    <location>
        <begin position="4"/>
        <end position="82"/>
    </location>
</feature>
<sequence>MKYLNVRILTPEKQVYQGNVQEVTCTTPDGEISILPNHMPLLSLLEDGVVILKEDREDRFFSAGSGFIETDGKEVRILISRAYGQQEIDEEEIKLVRERAQKLLEQYPEKKLRAEAFTMLKRATIDSRILKKLKVKRR</sequence>
<evidence type="ECO:0000313" key="12">
    <source>
        <dbReference type="Proteomes" id="UP000231569"/>
    </source>
</evidence>